<name>A0A8X8XZF7_SALSN</name>
<proteinExistence type="predicted"/>
<dbReference type="EMBL" id="PNBA02000006">
    <property type="protein sequence ID" value="KAG6420316.1"/>
    <property type="molecule type" value="Genomic_DNA"/>
</dbReference>
<reference evidence="1" key="2">
    <citation type="submission" date="2020-08" db="EMBL/GenBank/DDBJ databases">
        <title>Plant Genome Project.</title>
        <authorList>
            <person name="Zhang R.-G."/>
        </authorList>
    </citation>
    <scope>NUCLEOTIDE SEQUENCE</scope>
    <source>
        <strain evidence="1">Huo1</strain>
        <tissue evidence="1">Leaf</tissue>
    </source>
</reference>
<dbReference type="InterPro" id="IPR036497">
    <property type="entry name" value="GLTP_sf"/>
</dbReference>
<dbReference type="AlphaFoldDB" id="A0A8X8XZF7"/>
<dbReference type="Proteomes" id="UP000298416">
    <property type="component" value="Unassembled WGS sequence"/>
</dbReference>
<accession>A0A8X8XZF7</accession>
<dbReference type="SUPFAM" id="SSF110004">
    <property type="entry name" value="Glycolipid transfer protein, GLTP"/>
    <property type="match status" value="1"/>
</dbReference>
<reference evidence="1" key="1">
    <citation type="submission" date="2018-01" db="EMBL/GenBank/DDBJ databases">
        <authorList>
            <person name="Mao J.F."/>
        </authorList>
    </citation>
    <scope>NUCLEOTIDE SEQUENCE</scope>
    <source>
        <strain evidence="1">Huo1</strain>
        <tissue evidence="1">Leaf</tissue>
    </source>
</reference>
<keyword evidence="2" id="KW-1185">Reference proteome</keyword>
<gene>
    <name evidence="1" type="ORF">SASPL_116840</name>
</gene>
<comment type="caution">
    <text evidence="1">The sequence shown here is derived from an EMBL/GenBank/DDBJ whole genome shotgun (WGS) entry which is preliminary data.</text>
</comment>
<organism evidence="1">
    <name type="scientific">Salvia splendens</name>
    <name type="common">Scarlet sage</name>
    <dbReference type="NCBI Taxonomy" id="180675"/>
    <lineage>
        <taxon>Eukaryota</taxon>
        <taxon>Viridiplantae</taxon>
        <taxon>Streptophyta</taxon>
        <taxon>Embryophyta</taxon>
        <taxon>Tracheophyta</taxon>
        <taxon>Spermatophyta</taxon>
        <taxon>Magnoliopsida</taxon>
        <taxon>eudicotyledons</taxon>
        <taxon>Gunneridae</taxon>
        <taxon>Pentapetalae</taxon>
        <taxon>asterids</taxon>
        <taxon>lamiids</taxon>
        <taxon>Lamiales</taxon>
        <taxon>Lamiaceae</taxon>
        <taxon>Nepetoideae</taxon>
        <taxon>Mentheae</taxon>
        <taxon>Salviinae</taxon>
        <taxon>Salvia</taxon>
        <taxon>Salvia subgen. Calosphace</taxon>
        <taxon>core Calosphace</taxon>
    </lineage>
</organism>
<evidence type="ECO:0000313" key="2">
    <source>
        <dbReference type="Proteomes" id="UP000298416"/>
    </source>
</evidence>
<sequence length="161" mass="17552">MSFPKAKKLASNSLRSHACSLVTPLSRCLGAAFLFAEIDYIAQLPNFLYDPFKVKDLVEASTSVAVLPVMIDQTTLDQIVCARPGSLYVLPPPAAATSCFMGNSLKDPALEAYSVFTSYHGFVIRKDVTAGLFDALPTKAELINRFNEDGEFYVPAHLLLC</sequence>
<protein>
    <submittedName>
        <fullName evidence="1">Uncharacterized protein</fullName>
    </submittedName>
</protein>
<evidence type="ECO:0000313" key="1">
    <source>
        <dbReference type="EMBL" id="KAG6420316.1"/>
    </source>
</evidence>